<dbReference type="Proteomes" id="UP001157418">
    <property type="component" value="Unassembled WGS sequence"/>
</dbReference>
<dbReference type="AlphaFoldDB" id="A0AAU9MQH9"/>
<evidence type="ECO:0000313" key="2">
    <source>
        <dbReference type="EMBL" id="CAH1428630.1"/>
    </source>
</evidence>
<evidence type="ECO:0000313" key="3">
    <source>
        <dbReference type="Proteomes" id="UP001157418"/>
    </source>
</evidence>
<proteinExistence type="predicted"/>
<sequence>MNFAPGESSAVVEHTQAMDYAVKSFMETKFASNICLGELDIEGLHQLCRDPDASGDHPEDSSSEAGTSSNPSETISFLALRSHFA</sequence>
<gene>
    <name evidence="2" type="ORF">LVIROSA_LOCUS15549</name>
</gene>
<name>A0AAU9MQH9_9ASTR</name>
<feature type="compositionally biased region" description="Polar residues" evidence="1">
    <location>
        <begin position="63"/>
        <end position="74"/>
    </location>
</feature>
<feature type="region of interest" description="Disordered" evidence="1">
    <location>
        <begin position="48"/>
        <end position="74"/>
    </location>
</feature>
<accession>A0AAU9MQH9</accession>
<keyword evidence="3" id="KW-1185">Reference proteome</keyword>
<evidence type="ECO:0000256" key="1">
    <source>
        <dbReference type="SAM" id="MobiDB-lite"/>
    </source>
</evidence>
<reference evidence="2 3" key="1">
    <citation type="submission" date="2022-01" db="EMBL/GenBank/DDBJ databases">
        <authorList>
            <person name="Xiong W."/>
            <person name="Schranz E."/>
        </authorList>
    </citation>
    <scope>NUCLEOTIDE SEQUENCE [LARGE SCALE GENOMIC DNA]</scope>
</reference>
<feature type="compositionally biased region" description="Basic and acidic residues" evidence="1">
    <location>
        <begin position="48"/>
        <end position="60"/>
    </location>
</feature>
<dbReference type="EMBL" id="CAKMRJ010002223">
    <property type="protein sequence ID" value="CAH1428630.1"/>
    <property type="molecule type" value="Genomic_DNA"/>
</dbReference>
<organism evidence="2 3">
    <name type="scientific">Lactuca virosa</name>
    <dbReference type="NCBI Taxonomy" id="75947"/>
    <lineage>
        <taxon>Eukaryota</taxon>
        <taxon>Viridiplantae</taxon>
        <taxon>Streptophyta</taxon>
        <taxon>Embryophyta</taxon>
        <taxon>Tracheophyta</taxon>
        <taxon>Spermatophyta</taxon>
        <taxon>Magnoliopsida</taxon>
        <taxon>eudicotyledons</taxon>
        <taxon>Gunneridae</taxon>
        <taxon>Pentapetalae</taxon>
        <taxon>asterids</taxon>
        <taxon>campanulids</taxon>
        <taxon>Asterales</taxon>
        <taxon>Asteraceae</taxon>
        <taxon>Cichorioideae</taxon>
        <taxon>Cichorieae</taxon>
        <taxon>Lactucinae</taxon>
        <taxon>Lactuca</taxon>
    </lineage>
</organism>
<protein>
    <submittedName>
        <fullName evidence="2">Uncharacterized protein</fullName>
    </submittedName>
</protein>
<comment type="caution">
    <text evidence="2">The sequence shown here is derived from an EMBL/GenBank/DDBJ whole genome shotgun (WGS) entry which is preliminary data.</text>
</comment>